<dbReference type="Gene3D" id="3.40.190.10">
    <property type="entry name" value="Periplasmic binding protein-like II"/>
    <property type="match status" value="2"/>
</dbReference>
<dbReference type="EMBL" id="PHUF01000007">
    <property type="protein sequence ID" value="PKB13457.1"/>
    <property type="molecule type" value="Genomic_DNA"/>
</dbReference>
<sequence length="361" mass="39227">MTHKRKTRKVRTILASAAIVGVIGGLASVPASALKYAKREHNIHADKRIPMWVPGALVTEPEEEFNVVGADVMDEMTLGWVKLMRKAYPRLSVTMEARASGSGGPALTNGIAHAAPVGRELLPAEAEAFRNKFGYDATPFRVATGSVGSLGKTAASIIMVDKANPVSCLSLQQLDSMYSTTRNRGGPDITTWGQVGATGEWANRPIHKYGLRSPNGIEWYFKIKVMEMGAYKNDIQFVKGIGFSHAFNVAADDMAKKPGGLTYALLANLQPNTKVLALSEKPGGKCVLPTTQSVYDHTYPLSRYVYVYVNHKPGTKLEPKTKEFLRAILSREGQEAAASDGVYLPLQPHVVQEELAKLATM</sequence>
<comment type="caution">
    <text evidence="3">The sequence shown here is derived from an EMBL/GenBank/DDBJ whole genome shotgun (WGS) entry which is preliminary data.</text>
</comment>
<evidence type="ECO:0000256" key="1">
    <source>
        <dbReference type="ARBA" id="ARBA00022729"/>
    </source>
</evidence>
<dbReference type="OrthoDB" id="9790048at2"/>
<dbReference type="SUPFAM" id="SSF53850">
    <property type="entry name" value="Periplasmic binding protein-like II"/>
    <property type="match status" value="1"/>
</dbReference>
<accession>A0A2N0H3F4</accession>
<dbReference type="Proteomes" id="UP000232587">
    <property type="component" value="Unassembled WGS sequence"/>
</dbReference>
<gene>
    <name evidence="3" type="ORF">B0I00_3257</name>
</gene>
<dbReference type="InterPro" id="IPR050811">
    <property type="entry name" value="Phosphate_ABC_transporter"/>
</dbReference>
<dbReference type="PANTHER" id="PTHR30570:SF6">
    <property type="entry name" value="PHOSPHATE-BINDING PROTEIN PSTS"/>
    <property type="match status" value="1"/>
</dbReference>
<organism evidence="3 4">
    <name type="scientific">Novosphingobium kunmingense</name>
    <dbReference type="NCBI Taxonomy" id="1211806"/>
    <lineage>
        <taxon>Bacteria</taxon>
        <taxon>Pseudomonadati</taxon>
        <taxon>Pseudomonadota</taxon>
        <taxon>Alphaproteobacteria</taxon>
        <taxon>Sphingomonadales</taxon>
        <taxon>Sphingomonadaceae</taxon>
        <taxon>Novosphingobium</taxon>
    </lineage>
</organism>
<dbReference type="AlphaFoldDB" id="A0A2N0H3F4"/>
<dbReference type="Pfam" id="PF12849">
    <property type="entry name" value="PBP_like_2"/>
    <property type="match status" value="1"/>
</dbReference>
<proteinExistence type="predicted"/>
<keyword evidence="4" id="KW-1185">Reference proteome</keyword>
<dbReference type="InterPro" id="IPR024370">
    <property type="entry name" value="PBP_domain"/>
</dbReference>
<dbReference type="RefSeq" id="WP_100868433.1">
    <property type="nucleotide sequence ID" value="NZ_PHUF01000007.1"/>
</dbReference>
<evidence type="ECO:0000313" key="4">
    <source>
        <dbReference type="Proteomes" id="UP000232587"/>
    </source>
</evidence>
<keyword evidence="1" id="KW-0732">Signal</keyword>
<dbReference type="PANTHER" id="PTHR30570">
    <property type="entry name" value="PERIPLASMIC PHOSPHATE BINDING COMPONENT OF PHOSPHATE ABC TRANSPORTER"/>
    <property type="match status" value="1"/>
</dbReference>
<evidence type="ECO:0000313" key="3">
    <source>
        <dbReference type="EMBL" id="PKB13457.1"/>
    </source>
</evidence>
<evidence type="ECO:0000259" key="2">
    <source>
        <dbReference type="Pfam" id="PF12849"/>
    </source>
</evidence>
<protein>
    <submittedName>
        <fullName evidence="3">Phosphate ABC transporter substrate-binding protein (PhoT family)</fullName>
    </submittedName>
</protein>
<reference evidence="3 4" key="1">
    <citation type="submission" date="2017-11" db="EMBL/GenBank/DDBJ databases">
        <title>Genomic Encyclopedia of Type Strains, Phase III (KMG-III): the genomes of soil and plant-associated and newly described type strains.</title>
        <authorList>
            <person name="Whitman W."/>
        </authorList>
    </citation>
    <scope>NUCLEOTIDE SEQUENCE [LARGE SCALE GENOMIC DNA]</scope>
    <source>
        <strain evidence="3 4">CGMCC 1.12274</strain>
    </source>
</reference>
<name>A0A2N0H3F4_9SPHN</name>
<feature type="domain" description="PBP" evidence="2">
    <location>
        <begin position="65"/>
        <end position="332"/>
    </location>
</feature>